<organism evidence="3 4">
    <name type="scientific">Thalassoglobus neptunius</name>
    <dbReference type="NCBI Taxonomy" id="1938619"/>
    <lineage>
        <taxon>Bacteria</taxon>
        <taxon>Pseudomonadati</taxon>
        <taxon>Planctomycetota</taxon>
        <taxon>Planctomycetia</taxon>
        <taxon>Planctomycetales</taxon>
        <taxon>Planctomycetaceae</taxon>
        <taxon>Thalassoglobus</taxon>
    </lineage>
</organism>
<dbReference type="Gene3D" id="3.10.129.10">
    <property type="entry name" value="Hotdog Thioesterase"/>
    <property type="match status" value="1"/>
</dbReference>
<proteinExistence type="inferred from homology"/>
<dbReference type="EC" id="3.1.2.-" evidence="3"/>
<sequence>MPRYFEFLHTVREEDIDPQNHANNVVYLEWLQSAAIAHSAEQGWSTQRYRDNGWAWVVRSHFIEYRRPAFLGDSLTIHTWVADMKKFSSLRKYEVVFSESGKLVARAETNWAFVTTEAGRLIAIPDDVAESFEVSPDRPKA</sequence>
<keyword evidence="4" id="KW-1185">Reference proteome</keyword>
<dbReference type="GO" id="GO:0047617">
    <property type="term" value="F:fatty acyl-CoA hydrolase activity"/>
    <property type="evidence" value="ECO:0007669"/>
    <property type="project" value="TreeGrafter"/>
</dbReference>
<dbReference type="InterPro" id="IPR050563">
    <property type="entry name" value="4-hydroxybenzoyl-CoA_TE"/>
</dbReference>
<dbReference type="AlphaFoldDB" id="A0A5C5W869"/>
<dbReference type="PANTHER" id="PTHR31793">
    <property type="entry name" value="4-HYDROXYBENZOYL-COA THIOESTERASE FAMILY MEMBER"/>
    <property type="match status" value="1"/>
</dbReference>
<dbReference type="Proteomes" id="UP000317243">
    <property type="component" value="Unassembled WGS sequence"/>
</dbReference>
<dbReference type="CDD" id="cd00586">
    <property type="entry name" value="4HBT"/>
    <property type="match status" value="1"/>
</dbReference>
<dbReference type="PANTHER" id="PTHR31793:SF27">
    <property type="entry name" value="NOVEL THIOESTERASE SUPERFAMILY DOMAIN AND SAPOSIN A-TYPE DOMAIN CONTAINING PROTEIN (0610012H03RIK)"/>
    <property type="match status" value="1"/>
</dbReference>
<reference evidence="3 4" key="1">
    <citation type="submission" date="2019-02" db="EMBL/GenBank/DDBJ databases">
        <title>Deep-cultivation of Planctomycetes and their phenomic and genomic characterization uncovers novel biology.</title>
        <authorList>
            <person name="Wiegand S."/>
            <person name="Jogler M."/>
            <person name="Boedeker C."/>
            <person name="Pinto D."/>
            <person name="Vollmers J."/>
            <person name="Rivas-Marin E."/>
            <person name="Kohn T."/>
            <person name="Peeters S.H."/>
            <person name="Heuer A."/>
            <person name="Rast P."/>
            <person name="Oberbeckmann S."/>
            <person name="Bunk B."/>
            <person name="Jeske O."/>
            <person name="Meyerdierks A."/>
            <person name="Storesund J.E."/>
            <person name="Kallscheuer N."/>
            <person name="Luecker S."/>
            <person name="Lage O.M."/>
            <person name="Pohl T."/>
            <person name="Merkel B.J."/>
            <person name="Hornburger P."/>
            <person name="Mueller R.-W."/>
            <person name="Bruemmer F."/>
            <person name="Labrenz M."/>
            <person name="Spormann A.M."/>
            <person name="Op Den Camp H."/>
            <person name="Overmann J."/>
            <person name="Amann R."/>
            <person name="Jetten M.S.M."/>
            <person name="Mascher T."/>
            <person name="Medema M.H."/>
            <person name="Devos D.P."/>
            <person name="Kaster A.-K."/>
            <person name="Ovreas L."/>
            <person name="Rohde M."/>
            <person name="Galperin M.Y."/>
            <person name="Jogler C."/>
        </authorList>
    </citation>
    <scope>NUCLEOTIDE SEQUENCE [LARGE SCALE GENOMIC DNA]</scope>
    <source>
        <strain evidence="3 4">KOR42</strain>
    </source>
</reference>
<comment type="caution">
    <text evidence="3">The sequence shown here is derived from an EMBL/GenBank/DDBJ whole genome shotgun (WGS) entry which is preliminary data.</text>
</comment>
<name>A0A5C5W869_9PLAN</name>
<evidence type="ECO:0000313" key="3">
    <source>
        <dbReference type="EMBL" id="TWT46375.1"/>
    </source>
</evidence>
<evidence type="ECO:0000256" key="2">
    <source>
        <dbReference type="ARBA" id="ARBA00022801"/>
    </source>
</evidence>
<evidence type="ECO:0000256" key="1">
    <source>
        <dbReference type="ARBA" id="ARBA00005953"/>
    </source>
</evidence>
<dbReference type="InterPro" id="IPR029069">
    <property type="entry name" value="HotDog_dom_sf"/>
</dbReference>
<evidence type="ECO:0000313" key="4">
    <source>
        <dbReference type="Proteomes" id="UP000317243"/>
    </source>
</evidence>
<dbReference type="SUPFAM" id="SSF54637">
    <property type="entry name" value="Thioesterase/thiol ester dehydrase-isomerase"/>
    <property type="match status" value="1"/>
</dbReference>
<comment type="similarity">
    <text evidence="1">Belongs to the 4-hydroxybenzoyl-CoA thioesterase family.</text>
</comment>
<dbReference type="EMBL" id="SIHI01000028">
    <property type="protein sequence ID" value="TWT46375.1"/>
    <property type="molecule type" value="Genomic_DNA"/>
</dbReference>
<dbReference type="RefSeq" id="WP_197441397.1">
    <property type="nucleotide sequence ID" value="NZ_SIHI01000028.1"/>
</dbReference>
<gene>
    <name evidence="3" type="primary">fadM</name>
    <name evidence="3" type="ORF">KOR42_43520</name>
</gene>
<accession>A0A5C5W869</accession>
<keyword evidence="2 3" id="KW-0378">Hydrolase</keyword>
<protein>
    <submittedName>
        <fullName evidence="3">Long-chain acyl-CoA thioesterase FadM</fullName>
        <ecNumber evidence="3">3.1.2.-</ecNumber>
    </submittedName>
</protein>
<dbReference type="Pfam" id="PF13279">
    <property type="entry name" value="4HBT_2"/>
    <property type="match status" value="1"/>
</dbReference>